<keyword evidence="2 4" id="KW-0238">DNA-binding</keyword>
<evidence type="ECO:0000256" key="3">
    <source>
        <dbReference type="ARBA" id="ARBA00023163"/>
    </source>
</evidence>
<dbReference type="PANTHER" id="PTHR30055">
    <property type="entry name" value="HTH-TYPE TRANSCRIPTIONAL REGULATOR RUTR"/>
    <property type="match status" value="1"/>
</dbReference>
<keyword evidence="1" id="KW-0805">Transcription regulation</keyword>
<organism evidence="6">
    <name type="scientific">Streptomyces sp. MJ635-86F5</name>
    <dbReference type="NCBI Taxonomy" id="1321967"/>
    <lineage>
        <taxon>Bacteria</taxon>
        <taxon>Bacillati</taxon>
        <taxon>Actinomycetota</taxon>
        <taxon>Actinomycetes</taxon>
        <taxon>Kitasatosporales</taxon>
        <taxon>Streptomycetaceae</taxon>
        <taxon>Streptomyces</taxon>
    </lineage>
</organism>
<name>X5IIE6_9ACTN</name>
<dbReference type="Pfam" id="PF02909">
    <property type="entry name" value="TetR_C_1"/>
    <property type="match status" value="1"/>
</dbReference>
<dbReference type="InterPro" id="IPR001647">
    <property type="entry name" value="HTH_TetR"/>
</dbReference>
<feature type="domain" description="HTH tetR-type" evidence="5">
    <location>
        <begin position="28"/>
        <end position="88"/>
    </location>
</feature>
<dbReference type="SUPFAM" id="SSF46689">
    <property type="entry name" value="Homeodomain-like"/>
    <property type="match status" value="1"/>
</dbReference>
<dbReference type="InterPro" id="IPR036271">
    <property type="entry name" value="Tet_transcr_reg_TetR-rel_C_sf"/>
</dbReference>
<protein>
    <submittedName>
        <fullName evidence="6">TetR-type transcriptional regulator</fullName>
    </submittedName>
</protein>
<dbReference type="InterPro" id="IPR050109">
    <property type="entry name" value="HTH-type_TetR-like_transc_reg"/>
</dbReference>
<evidence type="ECO:0000256" key="2">
    <source>
        <dbReference type="ARBA" id="ARBA00023125"/>
    </source>
</evidence>
<dbReference type="GO" id="GO:0000976">
    <property type="term" value="F:transcription cis-regulatory region binding"/>
    <property type="evidence" value="ECO:0007669"/>
    <property type="project" value="TreeGrafter"/>
</dbReference>
<accession>X5IIE6</accession>
<evidence type="ECO:0000256" key="1">
    <source>
        <dbReference type="ARBA" id="ARBA00023015"/>
    </source>
</evidence>
<keyword evidence="3" id="KW-0804">Transcription</keyword>
<dbReference type="Gene3D" id="1.10.10.60">
    <property type="entry name" value="Homeodomain-like"/>
    <property type="match status" value="1"/>
</dbReference>
<gene>
    <name evidence="6" type="primary">cmiR2</name>
</gene>
<dbReference type="Gene3D" id="1.10.357.10">
    <property type="entry name" value="Tetracycline Repressor, domain 2"/>
    <property type="match status" value="1"/>
</dbReference>
<dbReference type="AlphaFoldDB" id="X5IIE6"/>
<dbReference type="InterPro" id="IPR004111">
    <property type="entry name" value="Repressor_TetR_C"/>
</dbReference>
<dbReference type="EMBL" id="AB818354">
    <property type="protein sequence ID" value="BAO66520.1"/>
    <property type="molecule type" value="Genomic_DNA"/>
</dbReference>
<feature type="DNA-binding region" description="H-T-H motif" evidence="4">
    <location>
        <begin position="51"/>
        <end position="70"/>
    </location>
</feature>
<dbReference type="InterPro" id="IPR009057">
    <property type="entry name" value="Homeodomain-like_sf"/>
</dbReference>
<evidence type="ECO:0000313" key="6">
    <source>
        <dbReference type="EMBL" id="BAO66520.1"/>
    </source>
</evidence>
<dbReference type="GO" id="GO:0003700">
    <property type="term" value="F:DNA-binding transcription factor activity"/>
    <property type="evidence" value="ECO:0007669"/>
    <property type="project" value="TreeGrafter"/>
</dbReference>
<dbReference type="PROSITE" id="PS50977">
    <property type="entry name" value="HTH_TETR_2"/>
    <property type="match status" value="1"/>
</dbReference>
<sequence length="251" mass="27300">MSDRSGLEQILEAAWGVRDQRTKRRQRGLSLELIVNAAVHIAATEDLSAVSMTRVAGDLGVSPMSLYRYVQAKGELLILMADAICGTPPEPAEPDAGWRAGLSEWAWGMHRLLREHPWVLRIPITGPPATPNQVAWLERALASLAGTPLSETEKLSVTMLVNGYVRSEALLFSDVTAAFAGSDSVYEAMSFYSRMLSKLASPEQFPAVHAALSVGGYEEEGGPDDEFVFGLERVLDGIERLVERRSASADS</sequence>
<dbReference type="GO" id="GO:0045892">
    <property type="term" value="P:negative regulation of DNA-templated transcription"/>
    <property type="evidence" value="ECO:0007669"/>
    <property type="project" value="InterPro"/>
</dbReference>
<evidence type="ECO:0000256" key="4">
    <source>
        <dbReference type="PROSITE-ProRule" id="PRU00335"/>
    </source>
</evidence>
<evidence type="ECO:0000259" key="5">
    <source>
        <dbReference type="PROSITE" id="PS50977"/>
    </source>
</evidence>
<reference evidence="6" key="1">
    <citation type="journal article" date="2013" name="ChemBioChem">
        <title>A unique amino transfer mechanism for constructing the ?-amino fatty acid starter unit in the biosynthesis of the macrolactam antibiotic cremimycin.</title>
        <authorList>
            <person name="Amagai K."/>
            <person name="Takaku R."/>
            <person name="Kudo F."/>
            <person name="Eguchi T."/>
        </authorList>
    </citation>
    <scope>NUCLEOTIDE SEQUENCE</scope>
    <source>
        <strain evidence="6">MJ635-86F5</strain>
    </source>
</reference>
<dbReference type="PANTHER" id="PTHR30055:SF151">
    <property type="entry name" value="TRANSCRIPTIONAL REGULATORY PROTEIN"/>
    <property type="match status" value="1"/>
</dbReference>
<proteinExistence type="predicted"/>
<dbReference type="SUPFAM" id="SSF48498">
    <property type="entry name" value="Tetracyclin repressor-like, C-terminal domain"/>
    <property type="match status" value="1"/>
</dbReference>